<proteinExistence type="predicted"/>
<comment type="caution">
    <text evidence="1">The sequence shown here is derived from an EMBL/GenBank/DDBJ whole genome shotgun (WGS) entry which is preliminary data.</text>
</comment>
<keyword evidence="2" id="KW-1185">Reference proteome</keyword>
<dbReference type="EMBL" id="MU276653">
    <property type="protein sequence ID" value="KAI0037933.1"/>
    <property type="molecule type" value="Genomic_DNA"/>
</dbReference>
<sequence>MTASLRTKFFCSLHFCHDLWTRSLLHLQFVVEILLQVCPSDALPPVLVHRTSVSPSTARLKHLHTMTPRIARQQSPTRHNGPKRQHPRPVVPAYTPAELEEARLAREEVDAYFCTVDMTGYDRSNPRHFLSVEKFWAEHQKEIAAAGYMLRPRYREGWKPSYARWKLARKWFEDGQRVIGVAVIDGIRHLHTVPPPTRCARSFNLLPLLP</sequence>
<name>A0ACB8R1N6_9AGAM</name>
<dbReference type="Proteomes" id="UP000814033">
    <property type="component" value="Unassembled WGS sequence"/>
</dbReference>
<accession>A0ACB8R1N6</accession>
<evidence type="ECO:0000313" key="1">
    <source>
        <dbReference type="EMBL" id="KAI0037933.1"/>
    </source>
</evidence>
<organism evidence="1 2">
    <name type="scientific">Auriscalpium vulgare</name>
    <dbReference type="NCBI Taxonomy" id="40419"/>
    <lineage>
        <taxon>Eukaryota</taxon>
        <taxon>Fungi</taxon>
        <taxon>Dikarya</taxon>
        <taxon>Basidiomycota</taxon>
        <taxon>Agaricomycotina</taxon>
        <taxon>Agaricomycetes</taxon>
        <taxon>Russulales</taxon>
        <taxon>Auriscalpiaceae</taxon>
        <taxon>Auriscalpium</taxon>
    </lineage>
</organism>
<protein>
    <submittedName>
        <fullName evidence="1">Uncharacterized protein</fullName>
    </submittedName>
</protein>
<reference evidence="1" key="1">
    <citation type="submission" date="2021-02" db="EMBL/GenBank/DDBJ databases">
        <authorList>
            <consortium name="DOE Joint Genome Institute"/>
            <person name="Ahrendt S."/>
            <person name="Looney B.P."/>
            <person name="Miyauchi S."/>
            <person name="Morin E."/>
            <person name="Drula E."/>
            <person name="Courty P.E."/>
            <person name="Chicoki N."/>
            <person name="Fauchery L."/>
            <person name="Kohler A."/>
            <person name="Kuo A."/>
            <person name="Labutti K."/>
            <person name="Pangilinan J."/>
            <person name="Lipzen A."/>
            <person name="Riley R."/>
            <person name="Andreopoulos W."/>
            <person name="He G."/>
            <person name="Johnson J."/>
            <person name="Barry K.W."/>
            <person name="Grigoriev I.V."/>
            <person name="Nagy L."/>
            <person name="Hibbett D."/>
            <person name="Henrissat B."/>
            <person name="Matheny P.B."/>
            <person name="Labbe J."/>
            <person name="Martin F."/>
        </authorList>
    </citation>
    <scope>NUCLEOTIDE SEQUENCE</scope>
    <source>
        <strain evidence="1">FP105234-sp</strain>
    </source>
</reference>
<gene>
    <name evidence="1" type="ORF">FA95DRAFT_1340851</name>
</gene>
<evidence type="ECO:0000313" key="2">
    <source>
        <dbReference type="Proteomes" id="UP000814033"/>
    </source>
</evidence>
<reference evidence="1" key="2">
    <citation type="journal article" date="2022" name="New Phytol.">
        <title>Evolutionary transition to the ectomycorrhizal habit in the genomes of a hyperdiverse lineage of mushroom-forming fungi.</title>
        <authorList>
            <person name="Looney B."/>
            <person name="Miyauchi S."/>
            <person name="Morin E."/>
            <person name="Drula E."/>
            <person name="Courty P.E."/>
            <person name="Kohler A."/>
            <person name="Kuo A."/>
            <person name="LaButti K."/>
            <person name="Pangilinan J."/>
            <person name="Lipzen A."/>
            <person name="Riley R."/>
            <person name="Andreopoulos W."/>
            <person name="He G."/>
            <person name="Johnson J."/>
            <person name="Nolan M."/>
            <person name="Tritt A."/>
            <person name="Barry K.W."/>
            <person name="Grigoriev I.V."/>
            <person name="Nagy L.G."/>
            <person name="Hibbett D."/>
            <person name="Henrissat B."/>
            <person name="Matheny P.B."/>
            <person name="Labbe J."/>
            <person name="Martin F.M."/>
        </authorList>
    </citation>
    <scope>NUCLEOTIDE SEQUENCE</scope>
    <source>
        <strain evidence="1">FP105234-sp</strain>
    </source>
</reference>